<evidence type="ECO:0000256" key="1">
    <source>
        <dbReference type="SAM" id="MobiDB-lite"/>
    </source>
</evidence>
<protein>
    <submittedName>
        <fullName evidence="2">Uncharacterized protein</fullName>
    </submittedName>
</protein>
<reference evidence="2" key="1">
    <citation type="submission" date="2023-03" db="UniProtKB">
        <authorList>
            <consortium name="EnsemblPlants"/>
        </authorList>
    </citation>
    <scope>IDENTIFICATION</scope>
</reference>
<dbReference type="AlphaFoldDB" id="A0A9I9CLF5"/>
<proteinExistence type="predicted"/>
<dbReference type="EnsemblPlants" id="MELO3C005460.2.1">
    <property type="protein sequence ID" value="MELO3C005460.2.1"/>
    <property type="gene ID" value="MELO3C005460.2"/>
</dbReference>
<sequence>MASEEMAQFSGVVDMQRRFTHSRKKEEITLQSGLLSLNFTESSQRSSSLARKYKIKSLHKKEEKKVERGNSFGNEGAV</sequence>
<dbReference type="Gramene" id="MELO3C005460.2.1">
    <property type="protein sequence ID" value="MELO3C005460.2.1"/>
    <property type="gene ID" value="MELO3C005460.2"/>
</dbReference>
<evidence type="ECO:0000313" key="2">
    <source>
        <dbReference type="EnsemblPlants" id="MELO3C005460.2.1"/>
    </source>
</evidence>
<feature type="region of interest" description="Disordered" evidence="1">
    <location>
        <begin position="59"/>
        <end position="78"/>
    </location>
</feature>
<accession>A0A9I9CLF5</accession>
<name>A0A9I9CLF5_CUCME</name>
<organism evidence="2">
    <name type="scientific">Cucumis melo</name>
    <name type="common">Muskmelon</name>
    <dbReference type="NCBI Taxonomy" id="3656"/>
    <lineage>
        <taxon>Eukaryota</taxon>
        <taxon>Viridiplantae</taxon>
        <taxon>Streptophyta</taxon>
        <taxon>Embryophyta</taxon>
        <taxon>Tracheophyta</taxon>
        <taxon>Spermatophyta</taxon>
        <taxon>Magnoliopsida</taxon>
        <taxon>eudicotyledons</taxon>
        <taxon>Gunneridae</taxon>
        <taxon>Pentapetalae</taxon>
        <taxon>rosids</taxon>
        <taxon>fabids</taxon>
        <taxon>Cucurbitales</taxon>
        <taxon>Cucurbitaceae</taxon>
        <taxon>Benincaseae</taxon>
        <taxon>Cucumis</taxon>
    </lineage>
</organism>